<dbReference type="AlphaFoldDB" id="A0A9W9EAN8"/>
<dbReference type="GeneID" id="80866062"/>
<dbReference type="EMBL" id="JAOPEN010000002">
    <property type="protein sequence ID" value="KAJ4863210.1"/>
    <property type="molecule type" value="Genomic_DNA"/>
</dbReference>
<gene>
    <name evidence="3" type="ORF">T069G_04164</name>
</gene>
<organism evidence="3 4">
    <name type="scientific">Trichoderma breve</name>
    <dbReference type="NCBI Taxonomy" id="2034170"/>
    <lineage>
        <taxon>Eukaryota</taxon>
        <taxon>Fungi</taxon>
        <taxon>Dikarya</taxon>
        <taxon>Ascomycota</taxon>
        <taxon>Pezizomycotina</taxon>
        <taxon>Sordariomycetes</taxon>
        <taxon>Hypocreomycetidae</taxon>
        <taxon>Hypocreales</taxon>
        <taxon>Hypocreaceae</taxon>
        <taxon>Trichoderma</taxon>
    </lineage>
</organism>
<evidence type="ECO:0000313" key="4">
    <source>
        <dbReference type="Proteomes" id="UP001140511"/>
    </source>
</evidence>
<evidence type="ECO:0000256" key="1">
    <source>
        <dbReference type="SAM" id="MobiDB-lite"/>
    </source>
</evidence>
<keyword evidence="4" id="KW-1185">Reference proteome</keyword>
<feature type="compositionally biased region" description="Polar residues" evidence="1">
    <location>
        <begin position="11"/>
        <end position="30"/>
    </location>
</feature>
<evidence type="ECO:0000313" key="3">
    <source>
        <dbReference type="EMBL" id="KAJ4863210.1"/>
    </source>
</evidence>
<sequence length="348" mass="38095">MRLGQFLATRSLENAATPTPTKEFLQQTSHPVLKPAARTAVERDFSYPPIECTTTTSTQTTQLPSQTNSSQTNSTQTSNGMDEGTKIGLGAGITLGVLALIVVIGLLLYNFASREPKQEADEDADTWSCVVEPSTPHGPKPDFPTQEMYQTGGHRYAPLPNSRSNNNNSSSSRNSTYSDIPIMPAVPAMTGGHRYAPLPNNRNRNRNSTYSDISIMPAIPERAPVVPDQWERPAVPQSAPDAVDQWGRPAVPQRAPVVLDLWGRADDSSQPLMSIAELEDGYILSRTPRMSELNPAPSTYGNSVYSRPAELPNNNNNHTGNQKSAHKIPRKQVGSQATLPRSKTYWYI</sequence>
<feature type="compositionally biased region" description="Low complexity" evidence="1">
    <location>
        <begin position="161"/>
        <end position="175"/>
    </location>
</feature>
<protein>
    <submittedName>
        <fullName evidence="3">Uncharacterized protein</fullName>
    </submittedName>
</protein>
<feature type="compositionally biased region" description="Low complexity" evidence="1">
    <location>
        <begin position="53"/>
        <end position="79"/>
    </location>
</feature>
<proteinExistence type="predicted"/>
<keyword evidence="2" id="KW-0812">Transmembrane</keyword>
<accession>A0A9W9EAN8</accession>
<feature type="compositionally biased region" description="Polar residues" evidence="1">
    <location>
        <begin position="312"/>
        <end position="323"/>
    </location>
</feature>
<feature type="region of interest" description="Disordered" evidence="1">
    <location>
        <begin position="1"/>
        <end position="30"/>
    </location>
</feature>
<feature type="region of interest" description="Disordered" evidence="1">
    <location>
        <begin position="44"/>
        <end position="81"/>
    </location>
</feature>
<feature type="region of interest" description="Disordered" evidence="1">
    <location>
        <begin position="306"/>
        <end position="348"/>
    </location>
</feature>
<feature type="transmembrane region" description="Helical" evidence="2">
    <location>
        <begin position="87"/>
        <end position="109"/>
    </location>
</feature>
<evidence type="ECO:0000256" key="2">
    <source>
        <dbReference type="SAM" id="Phobius"/>
    </source>
</evidence>
<keyword evidence="2" id="KW-1133">Transmembrane helix</keyword>
<dbReference type="RefSeq" id="XP_056032266.1">
    <property type="nucleotide sequence ID" value="XM_056171374.1"/>
</dbReference>
<keyword evidence="2" id="KW-0472">Membrane</keyword>
<feature type="region of interest" description="Disordered" evidence="1">
    <location>
        <begin position="118"/>
        <end position="182"/>
    </location>
</feature>
<reference evidence="3" key="1">
    <citation type="submission" date="2022-09" db="EMBL/GenBank/DDBJ databases">
        <title>Chromosome-level assembly of Trichoderma breve T069, a fungus used in development of biopesticide product.</title>
        <authorList>
            <person name="Lin R."/>
            <person name="Liu T."/>
        </authorList>
    </citation>
    <scope>NUCLEOTIDE SEQUENCE</scope>
    <source>
        <strain evidence="3">T069</strain>
    </source>
</reference>
<dbReference type="Proteomes" id="UP001140511">
    <property type="component" value="Unassembled WGS sequence"/>
</dbReference>
<comment type="caution">
    <text evidence="3">The sequence shown here is derived from an EMBL/GenBank/DDBJ whole genome shotgun (WGS) entry which is preliminary data.</text>
</comment>
<name>A0A9W9EAN8_9HYPO</name>